<dbReference type="SUPFAM" id="SSF54423">
    <property type="entry name" value="DsbC/DsbG N-terminal domain-like"/>
    <property type="match status" value="1"/>
</dbReference>
<dbReference type="InterPro" id="IPR033954">
    <property type="entry name" value="DiS-bond_Isoase_DsbC/G"/>
</dbReference>
<gene>
    <name evidence="10" type="ORF">DC346_12705</name>
    <name evidence="9" type="ORF">WM018_04425</name>
</gene>
<dbReference type="Proteomes" id="UP001498501">
    <property type="component" value="Unassembled WGS sequence"/>
</dbReference>
<feature type="signal peptide" evidence="7">
    <location>
        <begin position="1"/>
        <end position="22"/>
    </location>
</feature>
<organism evidence="10 11">
    <name type="scientific">Acinetobacter junii</name>
    <dbReference type="NCBI Taxonomy" id="40215"/>
    <lineage>
        <taxon>Bacteria</taxon>
        <taxon>Pseudomonadati</taxon>
        <taxon>Pseudomonadota</taxon>
        <taxon>Gammaproteobacteria</taxon>
        <taxon>Moraxellales</taxon>
        <taxon>Moraxellaceae</taxon>
        <taxon>Acinetobacter</taxon>
    </lineage>
</organism>
<dbReference type="Pfam" id="PF13098">
    <property type="entry name" value="Thioredoxin_2"/>
    <property type="match status" value="1"/>
</dbReference>
<evidence type="ECO:0000256" key="7">
    <source>
        <dbReference type="RuleBase" id="RU364038"/>
    </source>
</evidence>
<dbReference type="KEGG" id="ajn:BVL33_16185"/>
<feature type="chain" id="PRO_5043057016" description="Thiol:disulfide interchange protein" evidence="7">
    <location>
        <begin position="23"/>
        <end position="271"/>
    </location>
</feature>
<keyword evidence="12" id="KW-1185">Reference proteome</keyword>
<keyword evidence="6 7" id="KW-0676">Redox-active center</keyword>
<comment type="similarity">
    <text evidence="2 7">Belongs to the thioredoxin family. DsbC subfamily.</text>
</comment>
<evidence type="ECO:0000256" key="1">
    <source>
        <dbReference type="ARBA" id="ARBA00004418"/>
    </source>
</evidence>
<dbReference type="InterPro" id="IPR036249">
    <property type="entry name" value="Thioredoxin-like_sf"/>
</dbReference>
<dbReference type="InterPro" id="IPR051470">
    <property type="entry name" value="Thiol:disulfide_interchange"/>
</dbReference>
<comment type="caution">
    <text evidence="10">The sequence shown here is derived from an EMBL/GenBank/DDBJ whole genome shotgun (WGS) entry which is preliminary data.</text>
</comment>
<keyword evidence="4 7" id="KW-0574">Periplasm</keyword>
<keyword evidence="5" id="KW-1015">Disulfide bond</keyword>
<dbReference type="Proteomes" id="UP000253688">
    <property type="component" value="Unassembled WGS sequence"/>
</dbReference>
<dbReference type="InterPro" id="IPR012336">
    <property type="entry name" value="Thioredoxin-like_fold"/>
</dbReference>
<comment type="function">
    <text evidence="7">Required for disulfide bond formation in some periplasmic proteins. Acts by transferring its disulfide bond to other proteins and is reduced in the process.</text>
</comment>
<evidence type="ECO:0000256" key="6">
    <source>
        <dbReference type="ARBA" id="ARBA00023284"/>
    </source>
</evidence>
<dbReference type="AlphaFoldDB" id="A0A2R4USX3"/>
<evidence type="ECO:0000313" key="12">
    <source>
        <dbReference type="Proteomes" id="UP001498501"/>
    </source>
</evidence>
<dbReference type="InterPro" id="IPR013766">
    <property type="entry name" value="Thioredoxin_domain"/>
</dbReference>
<dbReference type="PANTHER" id="PTHR35272:SF3">
    <property type="entry name" value="THIOL:DISULFIDE INTERCHANGE PROTEIN DSBC"/>
    <property type="match status" value="1"/>
</dbReference>
<dbReference type="PROSITE" id="PS51352">
    <property type="entry name" value="THIOREDOXIN_2"/>
    <property type="match status" value="1"/>
</dbReference>
<dbReference type="GO" id="GO:0042597">
    <property type="term" value="C:periplasmic space"/>
    <property type="evidence" value="ECO:0007669"/>
    <property type="project" value="UniProtKB-SubCell"/>
</dbReference>
<feature type="domain" description="Thioredoxin" evidence="8">
    <location>
        <begin position="111"/>
        <end position="271"/>
    </location>
</feature>
<dbReference type="STRING" id="40215.BVL33_16185"/>
<evidence type="ECO:0000256" key="2">
    <source>
        <dbReference type="ARBA" id="ARBA00009813"/>
    </source>
</evidence>
<dbReference type="PROSITE" id="PS51257">
    <property type="entry name" value="PROKAR_LIPOPROTEIN"/>
    <property type="match status" value="1"/>
</dbReference>
<evidence type="ECO:0000313" key="11">
    <source>
        <dbReference type="Proteomes" id="UP000253688"/>
    </source>
</evidence>
<dbReference type="Gene3D" id="3.40.30.10">
    <property type="entry name" value="Glutaredoxin"/>
    <property type="match status" value="1"/>
</dbReference>
<dbReference type="PANTHER" id="PTHR35272">
    <property type="entry name" value="THIOL:DISULFIDE INTERCHANGE PROTEIN DSBC-RELATED"/>
    <property type="match status" value="1"/>
</dbReference>
<dbReference type="OrthoDB" id="12976at2"/>
<evidence type="ECO:0000313" key="10">
    <source>
        <dbReference type="EMBL" id="RBA45210.1"/>
    </source>
</evidence>
<accession>A0A2R4USX3</accession>
<dbReference type="EMBL" id="JBBMLE010000011">
    <property type="protein sequence ID" value="MEK0251773.1"/>
    <property type="molecule type" value="Genomic_DNA"/>
</dbReference>
<dbReference type="CDD" id="cd03020">
    <property type="entry name" value="DsbA_DsbC_DsbG"/>
    <property type="match status" value="1"/>
</dbReference>
<proteinExistence type="inferred from homology"/>
<dbReference type="Pfam" id="PF10411">
    <property type="entry name" value="DsbC_N"/>
    <property type="match status" value="1"/>
</dbReference>
<dbReference type="RefSeq" id="WP_004957350.1">
    <property type="nucleotide sequence ID" value="NZ_BBOS01000050.1"/>
</dbReference>
<dbReference type="SUPFAM" id="SSF52833">
    <property type="entry name" value="Thioredoxin-like"/>
    <property type="match status" value="1"/>
</dbReference>
<evidence type="ECO:0000256" key="4">
    <source>
        <dbReference type="ARBA" id="ARBA00022764"/>
    </source>
</evidence>
<sequence length="271" mass="29732">MVFTRSKLALACALASTLLVSACSKENSAQKQDALTATAPATGEASTLSERNAQQRLVSTLEKHLKTANINAKIIAVKKTEVPNLFWVSLEGMGSVYATSDGQYIIQGDVIRLGDKQLQNVSEALQATENKKHLAALKTEDLIVYPAEGGKAKHVIYVFTDSSCPYCHKLHEHLPEINAKGIEVRYIAWPRGEQFMPTMQAIWCSEDRKAAFDQASQGLPVTAAECKNPVRDQYQLGLNMGVNGTPAIYNVDGEYLGGYMTPEEIIKRLEK</sequence>
<name>A0A2R4USX3_ACIJU</name>
<reference evidence="10 11" key="1">
    <citation type="submission" date="2018-04" db="EMBL/GenBank/DDBJ databases">
        <title>Acinetobacter junii Genome sequencing and assembly.</title>
        <authorList>
            <person name="Su J."/>
            <person name="Rensing C."/>
            <person name="Mazhar H.S."/>
        </authorList>
    </citation>
    <scope>NUCLEOTIDE SEQUENCE [LARGE SCALE GENOMIC DNA]</scope>
    <source>
        <strain evidence="10 11">SC22</strain>
    </source>
</reference>
<protein>
    <recommendedName>
        <fullName evidence="7">Thiol:disulfide interchange protein</fullName>
    </recommendedName>
</protein>
<evidence type="ECO:0000256" key="5">
    <source>
        <dbReference type="ARBA" id="ARBA00023157"/>
    </source>
</evidence>
<dbReference type="EMBL" id="QEWH01000074">
    <property type="protein sequence ID" value="RBA45210.1"/>
    <property type="molecule type" value="Genomic_DNA"/>
</dbReference>
<evidence type="ECO:0000256" key="3">
    <source>
        <dbReference type="ARBA" id="ARBA00022729"/>
    </source>
</evidence>
<evidence type="ECO:0000313" key="9">
    <source>
        <dbReference type="EMBL" id="MEK0251773.1"/>
    </source>
</evidence>
<keyword evidence="3 7" id="KW-0732">Signal</keyword>
<comment type="subcellular location">
    <subcellularLocation>
        <location evidence="1 7">Periplasm</location>
    </subcellularLocation>
</comment>
<dbReference type="InterPro" id="IPR018950">
    <property type="entry name" value="DiS-bond_isomerase_DsbC/G_N"/>
</dbReference>
<evidence type="ECO:0000259" key="8">
    <source>
        <dbReference type="PROSITE" id="PS51352"/>
    </source>
</evidence>
<reference evidence="9 12" key="2">
    <citation type="submission" date="2024-03" db="EMBL/GenBank/DDBJ databases">
        <title>Cross-transmission of Acinetobacter junii carrying blaOXA-58 in a neonatal intensive care unit.</title>
        <authorList>
            <person name="Bour M."/>
            <person name="Potron A."/>
            <person name="Lecointe D."/>
        </authorList>
    </citation>
    <scope>NUCLEOTIDE SEQUENCE [LARGE SCALE GENOMIC DNA]</scope>
    <source>
        <strain evidence="9 12">21A3096 case 1</strain>
    </source>
</reference>
<dbReference type="InterPro" id="IPR009094">
    <property type="entry name" value="DiS-bond_isomerase_DsbC/G_N_sf"/>
</dbReference>
<dbReference type="Gene3D" id="3.10.450.70">
    <property type="entry name" value="Disulphide bond isomerase, DsbC/G, N-terminal"/>
    <property type="match status" value="1"/>
</dbReference>